<gene>
    <name evidence="2" type="ORF">D2V04_13040</name>
</gene>
<feature type="compositionally biased region" description="Low complexity" evidence="1">
    <location>
        <begin position="22"/>
        <end position="47"/>
    </location>
</feature>
<accession>A0A418NG49</accession>
<proteinExistence type="predicted"/>
<reference evidence="2 3" key="1">
    <citation type="submission" date="2018-08" db="EMBL/GenBank/DDBJ databases">
        <title>Altererythrobacter sp.Ery1 and Ery12, the genome sequencing of novel strains in genus Alterythrobacter.</title>
        <authorList>
            <person name="Cheng H."/>
            <person name="Wu Y.-H."/>
            <person name="Fang C."/>
            <person name="Xu X.-W."/>
        </authorList>
    </citation>
    <scope>NUCLEOTIDE SEQUENCE [LARGE SCALE GENOMIC DNA]</scope>
    <source>
        <strain evidence="2 3">Ery1</strain>
    </source>
</reference>
<keyword evidence="3" id="KW-1185">Reference proteome</keyword>
<sequence length="181" mass="18971">MVLALAACDRAGDTAPPSGDTAAAESPASPAPAESSPESAAENVSPAAGETLVPQAEKGEPGARKVLLDFTRALRFEDFDRAYAILGDAARQSMTYDEFRAMFDGMDGITVSTPMGRMEGAAGSLYYEVPTTITARNGTRLTGTTVLQRVNDVPGATAEQLRWHIESFQVEPAPESAASTS</sequence>
<evidence type="ECO:0000313" key="3">
    <source>
        <dbReference type="Proteomes" id="UP000285092"/>
    </source>
</evidence>
<dbReference type="Proteomes" id="UP000285092">
    <property type="component" value="Unassembled WGS sequence"/>
</dbReference>
<comment type="caution">
    <text evidence="2">The sequence shown here is derived from an EMBL/GenBank/DDBJ whole genome shotgun (WGS) entry which is preliminary data.</text>
</comment>
<evidence type="ECO:0000313" key="2">
    <source>
        <dbReference type="EMBL" id="RIV77033.1"/>
    </source>
</evidence>
<dbReference type="AlphaFoldDB" id="A0A418NG49"/>
<protein>
    <submittedName>
        <fullName evidence="2">Uncharacterized protein</fullName>
    </submittedName>
</protein>
<evidence type="ECO:0000256" key="1">
    <source>
        <dbReference type="SAM" id="MobiDB-lite"/>
    </source>
</evidence>
<dbReference type="EMBL" id="QXFK01000018">
    <property type="protein sequence ID" value="RIV77033.1"/>
    <property type="molecule type" value="Genomic_DNA"/>
</dbReference>
<organism evidence="2 3">
    <name type="scientific">Pelagerythrobacter aerophilus</name>
    <dbReference type="NCBI Taxonomy" id="2306995"/>
    <lineage>
        <taxon>Bacteria</taxon>
        <taxon>Pseudomonadati</taxon>
        <taxon>Pseudomonadota</taxon>
        <taxon>Alphaproteobacteria</taxon>
        <taxon>Sphingomonadales</taxon>
        <taxon>Erythrobacteraceae</taxon>
        <taxon>Pelagerythrobacter</taxon>
    </lineage>
</organism>
<name>A0A418NG49_9SPHN</name>
<feature type="region of interest" description="Disordered" evidence="1">
    <location>
        <begin position="1"/>
        <end position="47"/>
    </location>
</feature>